<dbReference type="GO" id="GO:0005524">
    <property type="term" value="F:ATP binding"/>
    <property type="evidence" value="ECO:0007669"/>
    <property type="project" value="UniProtKB-KW"/>
</dbReference>
<dbReference type="InterPro" id="IPR003439">
    <property type="entry name" value="ABC_transporter-like_ATP-bd"/>
</dbReference>
<dbReference type="EMBL" id="SNXZ01000008">
    <property type="protein sequence ID" value="TDP92211.1"/>
    <property type="molecule type" value="Genomic_DNA"/>
</dbReference>
<evidence type="ECO:0000259" key="3">
    <source>
        <dbReference type="PROSITE" id="PS50893"/>
    </source>
</evidence>
<dbReference type="InterPro" id="IPR003593">
    <property type="entry name" value="AAA+_ATPase"/>
</dbReference>
<evidence type="ECO:0000256" key="1">
    <source>
        <dbReference type="ARBA" id="ARBA00022741"/>
    </source>
</evidence>
<evidence type="ECO:0000313" key="5">
    <source>
        <dbReference type="Proteomes" id="UP000295444"/>
    </source>
</evidence>
<evidence type="ECO:0000313" key="4">
    <source>
        <dbReference type="EMBL" id="TDP92211.1"/>
    </source>
</evidence>
<dbReference type="GO" id="GO:0022857">
    <property type="term" value="F:transmembrane transporter activity"/>
    <property type="evidence" value="ECO:0007669"/>
    <property type="project" value="TreeGrafter"/>
</dbReference>
<dbReference type="InterPro" id="IPR017871">
    <property type="entry name" value="ABC_transporter-like_CS"/>
</dbReference>
<comment type="caution">
    <text evidence="4">The sequence shown here is derived from an EMBL/GenBank/DDBJ whole genome shotgun (WGS) entry which is preliminary data.</text>
</comment>
<evidence type="ECO:0000256" key="2">
    <source>
        <dbReference type="ARBA" id="ARBA00022840"/>
    </source>
</evidence>
<gene>
    <name evidence="4" type="ORF">EV186_108424</name>
</gene>
<dbReference type="Pfam" id="PF00005">
    <property type="entry name" value="ABC_tran"/>
    <property type="match status" value="1"/>
</dbReference>
<name>A0A4R6RYK5_LABRH</name>
<sequence length="233" mass="24528">MAEDLFTDEFLEPTSDALYRLSGVQVDYRTPAGVVTAIQGITVDIAAGGITCLAGPSGSGKSTMLRVLGLIDRPTAGKVWFRGTEVGGLGQRKRRALRRTDLATVFQAPTDNLLDHLSVGANLKAAAQAAGQPDRTQEVLEQLGLPGTADWRITALSGGQQQRLAFGCGLAKGASVILADEPTSQLDSASADLVLETITALGRSGITIVVASHDDRLMPLADRIIRLHNGELE</sequence>
<accession>A0A4R6RYK5</accession>
<dbReference type="SUPFAM" id="SSF52540">
    <property type="entry name" value="P-loop containing nucleoside triphosphate hydrolases"/>
    <property type="match status" value="1"/>
</dbReference>
<proteinExistence type="predicted"/>
<dbReference type="PANTHER" id="PTHR24220">
    <property type="entry name" value="IMPORT ATP-BINDING PROTEIN"/>
    <property type="match status" value="1"/>
</dbReference>
<dbReference type="AlphaFoldDB" id="A0A4R6RYK5"/>
<dbReference type="Gene3D" id="3.40.50.300">
    <property type="entry name" value="P-loop containing nucleotide triphosphate hydrolases"/>
    <property type="match status" value="1"/>
</dbReference>
<dbReference type="Proteomes" id="UP000295444">
    <property type="component" value="Unassembled WGS sequence"/>
</dbReference>
<keyword evidence="1" id="KW-0547">Nucleotide-binding</keyword>
<dbReference type="GO" id="GO:0016887">
    <property type="term" value="F:ATP hydrolysis activity"/>
    <property type="evidence" value="ECO:0007669"/>
    <property type="project" value="InterPro"/>
</dbReference>
<dbReference type="PROSITE" id="PS00211">
    <property type="entry name" value="ABC_TRANSPORTER_1"/>
    <property type="match status" value="1"/>
</dbReference>
<dbReference type="PROSITE" id="PS50893">
    <property type="entry name" value="ABC_TRANSPORTER_2"/>
    <property type="match status" value="1"/>
</dbReference>
<keyword evidence="2 4" id="KW-0067">ATP-binding</keyword>
<dbReference type="GO" id="GO:0005886">
    <property type="term" value="C:plasma membrane"/>
    <property type="evidence" value="ECO:0007669"/>
    <property type="project" value="TreeGrafter"/>
</dbReference>
<dbReference type="InterPro" id="IPR015854">
    <property type="entry name" value="ABC_transpr_LolD-like"/>
</dbReference>
<dbReference type="SMART" id="SM00382">
    <property type="entry name" value="AAA"/>
    <property type="match status" value="1"/>
</dbReference>
<feature type="domain" description="ABC transporter" evidence="3">
    <location>
        <begin position="19"/>
        <end position="233"/>
    </location>
</feature>
<reference evidence="4 5" key="1">
    <citation type="submission" date="2019-03" db="EMBL/GenBank/DDBJ databases">
        <title>Genomic Encyclopedia of Type Strains, Phase IV (KMG-IV): sequencing the most valuable type-strain genomes for metagenomic binning, comparative biology and taxonomic classification.</title>
        <authorList>
            <person name="Goeker M."/>
        </authorList>
    </citation>
    <scope>NUCLEOTIDE SEQUENCE [LARGE SCALE GENOMIC DNA]</scope>
    <source>
        <strain evidence="4 5">DSM 45361</strain>
    </source>
</reference>
<organism evidence="4 5">
    <name type="scientific">Labedaea rhizosphaerae</name>
    <dbReference type="NCBI Taxonomy" id="598644"/>
    <lineage>
        <taxon>Bacteria</taxon>
        <taxon>Bacillati</taxon>
        <taxon>Actinomycetota</taxon>
        <taxon>Actinomycetes</taxon>
        <taxon>Pseudonocardiales</taxon>
        <taxon>Pseudonocardiaceae</taxon>
        <taxon>Labedaea</taxon>
    </lineage>
</organism>
<protein>
    <submittedName>
        <fullName evidence="4">Macrolide transport system ATP-binding/permease protein</fullName>
    </submittedName>
</protein>
<dbReference type="InterPro" id="IPR027417">
    <property type="entry name" value="P-loop_NTPase"/>
</dbReference>
<dbReference type="RefSeq" id="WP_243754452.1">
    <property type="nucleotide sequence ID" value="NZ_SNXZ01000008.1"/>
</dbReference>
<keyword evidence="5" id="KW-1185">Reference proteome</keyword>